<dbReference type="EMBL" id="NMVJ01000009">
    <property type="protein sequence ID" value="OYN89376.1"/>
    <property type="molecule type" value="Genomic_DNA"/>
</dbReference>
<comment type="caution">
    <text evidence="11">The sequence shown here is derived from an EMBL/GenBank/DDBJ whole genome shotgun (WGS) entry which is preliminary data.</text>
</comment>
<evidence type="ECO:0000256" key="6">
    <source>
        <dbReference type="ARBA" id="ARBA00037589"/>
    </source>
</evidence>
<dbReference type="InterPro" id="IPR036108">
    <property type="entry name" value="4pyrrol_syn_uPrphyn_synt_sf"/>
</dbReference>
<comment type="pathway">
    <text evidence="1 9">Porphyrin-containing compound metabolism; protoporphyrin-IX biosynthesis; coproporphyrinogen-III from 5-aminolevulinate: step 3/4.</text>
</comment>
<evidence type="ECO:0000256" key="7">
    <source>
        <dbReference type="ARBA" id="ARBA00040167"/>
    </source>
</evidence>
<comment type="catalytic activity">
    <reaction evidence="8 9">
        <text>hydroxymethylbilane = uroporphyrinogen III + H2O</text>
        <dbReference type="Rhea" id="RHEA:18965"/>
        <dbReference type="ChEBI" id="CHEBI:15377"/>
        <dbReference type="ChEBI" id="CHEBI:57308"/>
        <dbReference type="ChEBI" id="CHEBI:57845"/>
        <dbReference type="EC" id="4.2.1.75"/>
    </reaction>
</comment>
<dbReference type="GO" id="GO:0006780">
    <property type="term" value="P:uroporphyrinogen III biosynthetic process"/>
    <property type="evidence" value="ECO:0007669"/>
    <property type="project" value="UniProtKB-UniRule"/>
</dbReference>
<keyword evidence="5 9" id="KW-0627">Porphyrin biosynthesis</keyword>
<protein>
    <recommendedName>
        <fullName evidence="7 9">Uroporphyrinogen-III synthase</fullName>
        <ecNumber evidence="3 9">4.2.1.75</ecNumber>
    </recommendedName>
</protein>
<evidence type="ECO:0000256" key="3">
    <source>
        <dbReference type="ARBA" id="ARBA00013109"/>
    </source>
</evidence>
<evidence type="ECO:0000259" key="10">
    <source>
        <dbReference type="Pfam" id="PF02602"/>
    </source>
</evidence>
<reference evidence="11 12" key="1">
    <citation type="submission" date="2017-07" db="EMBL/GenBank/DDBJ databases">
        <title>Draft whole genome sequences of clinical Proprionibacteriaceae strains.</title>
        <authorList>
            <person name="Bernier A.-M."/>
            <person name="Bernard K."/>
            <person name="Domingo M.-C."/>
        </authorList>
    </citation>
    <scope>NUCLEOTIDE SEQUENCE [LARGE SCALE GENOMIC DNA]</scope>
    <source>
        <strain evidence="11 12">NML 150081</strain>
    </source>
</reference>
<feature type="domain" description="Tetrapyrrole biosynthesis uroporphyrinogen III synthase" evidence="10">
    <location>
        <begin position="36"/>
        <end position="242"/>
    </location>
</feature>
<accession>A0A255ECW1</accession>
<evidence type="ECO:0000256" key="2">
    <source>
        <dbReference type="ARBA" id="ARBA00008133"/>
    </source>
</evidence>
<keyword evidence="4 9" id="KW-0456">Lyase</keyword>
<dbReference type="Proteomes" id="UP000216300">
    <property type="component" value="Unassembled WGS sequence"/>
</dbReference>
<dbReference type="Pfam" id="PF02602">
    <property type="entry name" value="HEM4"/>
    <property type="match status" value="1"/>
</dbReference>
<organism evidence="11 12">
    <name type="scientific">Parenemella sanctibonifatiensis</name>
    <dbReference type="NCBI Taxonomy" id="2016505"/>
    <lineage>
        <taxon>Bacteria</taxon>
        <taxon>Bacillati</taxon>
        <taxon>Actinomycetota</taxon>
        <taxon>Actinomycetes</taxon>
        <taxon>Propionibacteriales</taxon>
        <taxon>Propionibacteriaceae</taxon>
        <taxon>Parenemella</taxon>
    </lineage>
</organism>
<keyword evidence="12" id="KW-1185">Reference proteome</keyword>
<comment type="function">
    <text evidence="6 9">Catalyzes cyclization of the linear tetrapyrrole, hydroxymethylbilane, to the macrocyclic uroporphyrinogen III.</text>
</comment>
<comment type="similarity">
    <text evidence="2 9">Belongs to the uroporphyrinogen-III synthase family.</text>
</comment>
<dbReference type="EC" id="4.2.1.75" evidence="3 9"/>
<dbReference type="SUPFAM" id="SSF69618">
    <property type="entry name" value="HemD-like"/>
    <property type="match status" value="1"/>
</dbReference>
<evidence type="ECO:0000313" key="12">
    <source>
        <dbReference type="Proteomes" id="UP000216300"/>
    </source>
</evidence>
<sequence length="253" mass="25728">MDRDRWAGAGVSATGVRVLVPRPADDPICVAVAEIATVEAVPLTRTVSSPQLQEWLAAPDLLGHHEWVLLTSPAAVRHTAASLGPGSPARASKLGVVGPGTAAAARAAGLTPTVIGGGTAADLAARLIADHPPTSVLLPRSVAAAPTLPDALREAGWRVTELPAYAPEPMPLSPQVRRRLTEPWPDVIVVTAGSTARAMLDQLGQPPVTTDLVSIGGTTAADLTDLGLPVAAVATEPTPAGITHAVAQVARLP</sequence>
<dbReference type="Gene3D" id="3.40.50.10090">
    <property type="match status" value="2"/>
</dbReference>
<evidence type="ECO:0000256" key="1">
    <source>
        <dbReference type="ARBA" id="ARBA00004772"/>
    </source>
</evidence>
<dbReference type="InterPro" id="IPR039793">
    <property type="entry name" value="UROS/Hem4"/>
</dbReference>
<dbReference type="AlphaFoldDB" id="A0A255ECW1"/>
<dbReference type="OrthoDB" id="9815856at2"/>
<evidence type="ECO:0000256" key="9">
    <source>
        <dbReference type="RuleBase" id="RU366031"/>
    </source>
</evidence>
<dbReference type="CDD" id="cd06578">
    <property type="entry name" value="HemD"/>
    <property type="match status" value="1"/>
</dbReference>
<dbReference type="PANTHER" id="PTHR38042:SF1">
    <property type="entry name" value="UROPORPHYRINOGEN-III SYNTHASE, CHLOROPLASTIC"/>
    <property type="match status" value="1"/>
</dbReference>
<name>A0A255ECW1_9ACTN</name>
<evidence type="ECO:0000256" key="5">
    <source>
        <dbReference type="ARBA" id="ARBA00023244"/>
    </source>
</evidence>
<dbReference type="GO" id="GO:0006782">
    <property type="term" value="P:protoporphyrinogen IX biosynthetic process"/>
    <property type="evidence" value="ECO:0007669"/>
    <property type="project" value="UniProtKB-UniRule"/>
</dbReference>
<evidence type="ECO:0000256" key="8">
    <source>
        <dbReference type="ARBA" id="ARBA00048617"/>
    </source>
</evidence>
<dbReference type="GO" id="GO:0004852">
    <property type="term" value="F:uroporphyrinogen-III synthase activity"/>
    <property type="evidence" value="ECO:0007669"/>
    <property type="project" value="UniProtKB-UniRule"/>
</dbReference>
<evidence type="ECO:0000256" key="4">
    <source>
        <dbReference type="ARBA" id="ARBA00023239"/>
    </source>
</evidence>
<proteinExistence type="inferred from homology"/>
<dbReference type="UniPathway" id="UPA00251">
    <property type="reaction ID" value="UER00320"/>
</dbReference>
<dbReference type="InterPro" id="IPR003754">
    <property type="entry name" value="4pyrrol_synth_uPrphyn_synth"/>
</dbReference>
<dbReference type="PANTHER" id="PTHR38042">
    <property type="entry name" value="UROPORPHYRINOGEN-III SYNTHASE, CHLOROPLASTIC"/>
    <property type="match status" value="1"/>
</dbReference>
<evidence type="ECO:0000313" key="11">
    <source>
        <dbReference type="EMBL" id="OYN89376.1"/>
    </source>
</evidence>
<gene>
    <name evidence="11" type="ORF">CGZ91_10755</name>
</gene>